<dbReference type="Proteomes" id="UP001165069">
    <property type="component" value="Unassembled WGS sequence"/>
</dbReference>
<dbReference type="SUPFAM" id="SSF56059">
    <property type="entry name" value="Glutathione synthetase ATP-binding domain-like"/>
    <property type="match status" value="1"/>
</dbReference>
<evidence type="ECO:0000313" key="3">
    <source>
        <dbReference type="Proteomes" id="UP001165069"/>
    </source>
</evidence>
<evidence type="ECO:0000259" key="1">
    <source>
        <dbReference type="Pfam" id="PF14397"/>
    </source>
</evidence>
<protein>
    <recommendedName>
        <fullName evidence="1">Alpha-L-glutamate ligase-related protein ATP-grasp domain-containing protein</fullName>
    </recommendedName>
</protein>
<gene>
    <name evidence="2" type="ORF">GETHLI_13160</name>
</gene>
<name>A0ABQ5QE01_9BACT</name>
<reference evidence="2 3" key="1">
    <citation type="journal article" date="2023" name="Antonie Van Leeuwenhoek">
        <title>Mesoterricola silvestris gen. nov., sp. nov., Mesoterricola sediminis sp. nov., Geothrix oryzae sp. nov., Geothrix edaphica sp. nov., Geothrix rubra sp. nov., and Geothrix limicola sp. nov., six novel members of Acidobacteriota isolated from soils.</title>
        <authorList>
            <person name="Itoh H."/>
            <person name="Sugisawa Y."/>
            <person name="Mise K."/>
            <person name="Xu Z."/>
            <person name="Kuniyasu M."/>
            <person name="Ushijima N."/>
            <person name="Kawano K."/>
            <person name="Kobayashi E."/>
            <person name="Shiratori Y."/>
            <person name="Masuda Y."/>
            <person name="Senoo K."/>
        </authorList>
    </citation>
    <scope>NUCLEOTIDE SEQUENCE [LARGE SCALE GENOMIC DNA]</scope>
    <source>
        <strain evidence="2 3">Red804</strain>
    </source>
</reference>
<comment type="caution">
    <text evidence="2">The sequence shown here is derived from an EMBL/GenBank/DDBJ whole genome shotgun (WGS) entry which is preliminary data.</text>
</comment>
<proteinExistence type="predicted"/>
<organism evidence="2 3">
    <name type="scientific">Geothrix limicola</name>
    <dbReference type="NCBI Taxonomy" id="2927978"/>
    <lineage>
        <taxon>Bacteria</taxon>
        <taxon>Pseudomonadati</taxon>
        <taxon>Acidobacteriota</taxon>
        <taxon>Holophagae</taxon>
        <taxon>Holophagales</taxon>
        <taxon>Holophagaceae</taxon>
        <taxon>Geothrix</taxon>
    </lineage>
</organism>
<dbReference type="EMBL" id="BSDE01000002">
    <property type="protein sequence ID" value="GLH72814.1"/>
    <property type="molecule type" value="Genomic_DNA"/>
</dbReference>
<feature type="domain" description="Alpha-L-glutamate ligase-related protein ATP-grasp" evidence="1">
    <location>
        <begin position="185"/>
        <end position="339"/>
    </location>
</feature>
<keyword evidence="3" id="KW-1185">Reference proteome</keyword>
<accession>A0ABQ5QE01</accession>
<evidence type="ECO:0000313" key="2">
    <source>
        <dbReference type="EMBL" id="GLH72814.1"/>
    </source>
</evidence>
<sequence>MPSVFGLYQSLQRGLDAACDVGIKYVFNRELDRLLRKDDALSREQRREAEAYWRKYTRQYASKWCRFYASRHGAFDVRFVPDDLYYGDIDRHFNNKAMAQGVDDKNYYSLLFPEAKQPLTVFRKIAGILYDGSYGFIDRAQALELCRQHGRIIFKPAIDSYGGSGMRFWDSEEGMPALEALVDRLSGNVIAQQVIRQHPALSEIHAASLNTIRMVSLILEGEVHILSCILRMGMGGNRVDNASSGGITCGIHPDGRLKEVAFSLDGRRWDRHPQGFEFSKGLIPSFEQAKAMIRKLHARLGHFRLVFWDVAIDEAGEPVLIEANLRAGGLGAIQYNNGPLFGDLTDKVLAEVYLAKG</sequence>
<dbReference type="Pfam" id="PF14397">
    <property type="entry name" value="ATPgrasp_ST"/>
    <property type="match status" value="1"/>
</dbReference>
<dbReference type="InterPro" id="IPR039523">
    <property type="entry name" value="RimK-rel_E_lig_ATP-grasp"/>
</dbReference>